<evidence type="ECO:0000256" key="2">
    <source>
        <dbReference type="ARBA" id="ARBA00022525"/>
    </source>
</evidence>
<evidence type="ECO:0000256" key="3">
    <source>
        <dbReference type="SAM" id="MobiDB-lite"/>
    </source>
</evidence>
<keyword evidence="4" id="KW-0614">Plasmid</keyword>
<protein>
    <recommendedName>
        <fullName evidence="5">Calcium-binding protein</fullName>
    </recommendedName>
</protein>
<accession>A0AAU8AR66</accession>
<dbReference type="PANTHER" id="PTHR38340">
    <property type="entry name" value="S-LAYER PROTEIN"/>
    <property type="match status" value="1"/>
</dbReference>
<dbReference type="InterPro" id="IPR018511">
    <property type="entry name" value="Hemolysin-typ_Ca-bd_CS"/>
</dbReference>
<dbReference type="AlphaFoldDB" id="A0AAU8AR66"/>
<evidence type="ECO:0008006" key="5">
    <source>
        <dbReference type="Google" id="ProtNLM"/>
    </source>
</evidence>
<reference evidence="4" key="1">
    <citation type="submission" date="2023-02" db="EMBL/GenBank/DDBJ databases">
        <title>Description and genomic characterization of Salipiger bruguierae sp. nov., isolated from the sediment of mangrove plant Bruguiera sexangula.</title>
        <authorList>
            <person name="Long M."/>
        </authorList>
    </citation>
    <scope>NUCLEOTIDE SEQUENCE</scope>
    <source>
        <strain evidence="4">H15</strain>
        <plasmid evidence="4">unnamed3</plasmid>
    </source>
</reference>
<comment type="subcellular location">
    <subcellularLocation>
        <location evidence="1">Secreted</location>
    </subcellularLocation>
</comment>
<name>A0AAU8AR66_9RHOB</name>
<keyword evidence="2" id="KW-0964">Secreted</keyword>
<dbReference type="InterPro" id="IPR001343">
    <property type="entry name" value="Hemolysn_Ca-bd"/>
</dbReference>
<dbReference type="PANTHER" id="PTHR38340:SF1">
    <property type="entry name" value="S-LAYER PROTEIN"/>
    <property type="match status" value="1"/>
</dbReference>
<feature type="region of interest" description="Disordered" evidence="3">
    <location>
        <begin position="517"/>
        <end position="548"/>
    </location>
</feature>
<dbReference type="InterPro" id="IPR050557">
    <property type="entry name" value="RTX_toxin/Mannuronan_C5-epim"/>
</dbReference>
<gene>
    <name evidence="4" type="ORF">PVT71_26950</name>
</gene>
<evidence type="ECO:0000313" key="4">
    <source>
        <dbReference type="EMBL" id="XCC97427.1"/>
    </source>
</evidence>
<feature type="region of interest" description="Disordered" evidence="3">
    <location>
        <begin position="309"/>
        <end position="334"/>
    </location>
</feature>
<evidence type="ECO:0000256" key="1">
    <source>
        <dbReference type="ARBA" id="ARBA00004613"/>
    </source>
</evidence>
<dbReference type="EMBL" id="CP123388">
    <property type="protein sequence ID" value="XCC97427.1"/>
    <property type="molecule type" value="Genomic_DNA"/>
</dbReference>
<dbReference type="Pfam" id="PF00353">
    <property type="entry name" value="HemolysinCabind"/>
    <property type="match status" value="3"/>
</dbReference>
<organism evidence="4">
    <name type="scientific">Alloyangia sp. H15</name>
    <dbReference type="NCBI Taxonomy" id="3029062"/>
    <lineage>
        <taxon>Bacteria</taxon>
        <taxon>Pseudomonadati</taxon>
        <taxon>Pseudomonadota</taxon>
        <taxon>Alphaproteobacteria</taxon>
        <taxon>Rhodobacterales</taxon>
        <taxon>Roseobacteraceae</taxon>
        <taxon>Alloyangia</taxon>
    </lineage>
</organism>
<dbReference type="GO" id="GO:0005509">
    <property type="term" value="F:calcium ion binding"/>
    <property type="evidence" value="ECO:0007669"/>
    <property type="project" value="InterPro"/>
</dbReference>
<dbReference type="RefSeq" id="WP_353476317.1">
    <property type="nucleotide sequence ID" value="NZ_CP123388.1"/>
</dbReference>
<dbReference type="Gene3D" id="2.150.10.10">
    <property type="entry name" value="Serralysin-like metalloprotease, C-terminal"/>
    <property type="match status" value="2"/>
</dbReference>
<dbReference type="SUPFAM" id="SSF51120">
    <property type="entry name" value="beta-Roll"/>
    <property type="match status" value="3"/>
</dbReference>
<dbReference type="PRINTS" id="PR00313">
    <property type="entry name" value="CABNDNGRPT"/>
</dbReference>
<feature type="region of interest" description="Disordered" evidence="3">
    <location>
        <begin position="101"/>
        <end position="126"/>
    </location>
</feature>
<sequence length="614" mass="64927">MFVSGAAARSSSYSRIDITQIGADISVEDNDSIGTIIPIIGNSETIRNFDARGVTEAGVYMFSSYSGQSVLKGSMQNDWIYAYGSGDDRLFGYAGDDHMEGRDGNDRLDGGNGNDDLDGGDGQDTIIGGPGADVIDGGNGIDTLVFSGNRSEYSIQTVDGRYEISHIGGTGKDGQDTFANIEFLQFLDQTVEISSIPSNLAASVTGYTLFISGAAARSSSYSRIDITQIGGEITVEDNDSIGTIIPIIGNAETIRNFDARGVTEAGVYMFSSYSGQSVLKGSMQNDWIYAYGSGDDRLFGYAGDDHMEGRDGNDRLDGGNGNDDLDGGDGQDTIIGGPGADVIDGGNGIDTLVFSGNRSEYSIQTVDGRYEISHIGGTGKDGQDTFANIEFLQFLDQTVEISSIPSNLAASVTGYTLFISGAAARSSSYSRIDITQIGGEITVEDNDSIGTIIPIIGNAETIRNFDARGVTEAGVYMFSSYSGQSVLKGSMQNDWIYAYGSGDDRLFGYAGDDHMEGRDGNDRLDGGNGNDDLDGGDGQDTIIGGPGADVIDGGNGIDTLVFSGNRSEYELSNLSDGYQIIHSGGAKTDGYDQFTNIEILQFSDQTVNIDDWLN</sequence>
<dbReference type="PROSITE" id="PS00330">
    <property type="entry name" value="HEMOLYSIN_CALCIUM"/>
    <property type="match status" value="9"/>
</dbReference>
<geneLocation type="plasmid" evidence="4">
    <name>unnamed3</name>
</geneLocation>
<proteinExistence type="predicted"/>
<dbReference type="InterPro" id="IPR011049">
    <property type="entry name" value="Serralysin-like_metalloprot_C"/>
</dbReference>
<dbReference type="GO" id="GO:0005576">
    <property type="term" value="C:extracellular region"/>
    <property type="evidence" value="ECO:0007669"/>
    <property type="project" value="UniProtKB-SubCell"/>
</dbReference>